<protein>
    <submittedName>
        <fullName evidence="2">LORF1 protein</fullName>
    </submittedName>
</protein>
<dbReference type="InterPro" id="IPR004244">
    <property type="entry name" value="Transposase_22"/>
</dbReference>
<feature type="non-terminal residue" evidence="2">
    <location>
        <position position="77"/>
    </location>
</feature>
<evidence type="ECO:0000259" key="1">
    <source>
        <dbReference type="Pfam" id="PF17490"/>
    </source>
</evidence>
<dbReference type="InterPro" id="IPR042566">
    <property type="entry name" value="L1_C"/>
</dbReference>
<keyword evidence="3" id="KW-1185">Reference proteome</keyword>
<reference evidence="2" key="1">
    <citation type="submission" date="2019-10" db="EMBL/GenBank/DDBJ databases">
        <title>Bird 10,000 Genomes (B10K) Project - Family phase.</title>
        <authorList>
            <person name="Zhang G."/>
        </authorList>
    </citation>
    <scope>NUCLEOTIDE SEQUENCE</scope>
    <source>
        <strain evidence="2">B10K-DU-002-57</strain>
        <tissue evidence="2">Muscle</tissue>
    </source>
</reference>
<dbReference type="Pfam" id="PF17490">
    <property type="entry name" value="Tnp_22_dsRBD"/>
    <property type="match status" value="1"/>
</dbReference>
<feature type="non-terminal residue" evidence="2">
    <location>
        <position position="1"/>
    </location>
</feature>
<feature type="domain" description="L1 transposable element dsRBD-like" evidence="1">
    <location>
        <begin position="32"/>
        <end position="76"/>
    </location>
</feature>
<dbReference type="EMBL" id="WEZZ01009115">
    <property type="protein sequence ID" value="NXP59687.1"/>
    <property type="molecule type" value="Genomic_DNA"/>
</dbReference>
<name>A0A852APB2_9CORV</name>
<dbReference type="PANTHER" id="PTHR11505">
    <property type="entry name" value="L1 TRANSPOSABLE ELEMENT-RELATED"/>
    <property type="match status" value="1"/>
</dbReference>
<sequence length="77" mass="8907">SKDTVLKAARAKKFLTYQGKGIRITSDLSTQTWNERKGWGSIFKALSEKNMQPRILYPARLSFRIDGEIKTFQNRQS</sequence>
<evidence type="ECO:0000313" key="2">
    <source>
        <dbReference type="EMBL" id="NXP59687.1"/>
    </source>
</evidence>
<dbReference type="InterPro" id="IPR035300">
    <property type="entry name" value="L1_dsRBD"/>
</dbReference>
<proteinExistence type="predicted"/>
<comment type="caution">
    <text evidence="2">The sequence shown here is derived from an EMBL/GenBank/DDBJ whole genome shotgun (WGS) entry which is preliminary data.</text>
</comment>
<accession>A0A852APB2</accession>
<evidence type="ECO:0000313" key="3">
    <source>
        <dbReference type="Proteomes" id="UP000614263"/>
    </source>
</evidence>
<organism evidence="2 3">
    <name type="scientific">Chloropsis cyanopogon</name>
    <dbReference type="NCBI Taxonomy" id="1218682"/>
    <lineage>
        <taxon>Eukaryota</taxon>
        <taxon>Metazoa</taxon>
        <taxon>Chordata</taxon>
        <taxon>Craniata</taxon>
        <taxon>Vertebrata</taxon>
        <taxon>Euteleostomi</taxon>
        <taxon>Archelosauria</taxon>
        <taxon>Archosauria</taxon>
        <taxon>Dinosauria</taxon>
        <taxon>Saurischia</taxon>
        <taxon>Theropoda</taxon>
        <taxon>Coelurosauria</taxon>
        <taxon>Aves</taxon>
        <taxon>Neognathae</taxon>
        <taxon>Neoaves</taxon>
        <taxon>Telluraves</taxon>
        <taxon>Australaves</taxon>
        <taxon>Passeriformes</taxon>
        <taxon>Corvoidea</taxon>
        <taxon>Irenidae</taxon>
        <taxon>Chloropsis</taxon>
    </lineage>
</organism>
<dbReference type="Proteomes" id="UP000614263">
    <property type="component" value="Unassembled WGS sequence"/>
</dbReference>
<gene>
    <name evidence="2" type="primary">L1re1_0</name>
    <name evidence="2" type="ORF">CHLCYA_R14324</name>
</gene>
<dbReference type="AlphaFoldDB" id="A0A852APB2"/>
<dbReference type="Gene3D" id="3.30.250.20">
    <property type="entry name" value="L1 transposable element, C-terminal domain"/>
    <property type="match status" value="1"/>
</dbReference>